<gene>
    <name evidence="6" type="ORF">COU49_00855</name>
</gene>
<dbReference type="InterPro" id="IPR011701">
    <property type="entry name" value="MFS"/>
</dbReference>
<dbReference type="Gene3D" id="1.20.1250.20">
    <property type="entry name" value="MFS general substrate transporter like domains"/>
    <property type="match status" value="1"/>
</dbReference>
<organism evidence="6 7">
    <name type="scientific">Candidatus Nomurabacteria bacterium CG10_big_fil_rev_8_21_14_0_10_35_16</name>
    <dbReference type="NCBI Taxonomy" id="1974731"/>
    <lineage>
        <taxon>Bacteria</taxon>
        <taxon>Candidatus Nomuraibacteriota</taxon>
    </lineage>
</organism>
<evidence type="ECO:0000256" key="3">
    <source>
        <dbReference type="ARBA" id="ARBA00023136"/>
    </source>
</evidence>
<evidence type="ECO:0000256" key="2">
    <source>
        <dbReference type="ARBA" id="ARBA00022989"/>
    </source>
</evidence>
<dbReference type="InterPro" id="IPR052714">
    <property type="entry name" value="MFS_Exporter"/>
</dbReference>
<proteinExistence type="predicted"/>
<feature type="transmembrane region" description="Helical" evidence="4">
    <location>
        <begin position="161"/>
        <end position="182"/>
    </location>
</feature>
<name>A0A2H0TDJ7_9BACT</name>
<sequence length="216" mass="23798">MKINNTIKLLILSDIFTVTGFGLIDPILAIFIKDNLIGGTLFTAGIASSLFLITKSIIQLSFSKHVDTHDDSDDLKWLIIGSIVITFVPFIYIFAKNISAIFVAQIIHGIGSGLVYSTWVGLWSTHMDKNKESFEWGLYSTSVSIGAAISSTLGAGLAQLFGFRITFIITGILSLIGSLILLKLRQHYRKNPKIKAVPPIEKSKFEKIEETKEGSF</sequence>
<reference evidence="7" key="1">
    <citation type="submission" date="2017-09" db="EMBL/GenBank/DDBJ databases">
        <title>Depth-based differentiation of microbial function through sediment-hosted aquifers and enrichment of novel symbionts in the deep terrestrial subsurface.</title>
        <authorList>
            <person name="Probst A.J."/>
            <person name="Ladd B."/>
            <person name="Jarett J.K."/>
            <person name="Geller-Mcgrath D.E."/>
            <person name="Sieber C.M.K."/>
            <person name="Emerson J.B."/>
            <person name="Anantharaman K."/>
            <person name="Thomas B.C."/>
            <person name="Malmstrom R."/>
            <person name="Stieglmeier M."/>
            <person name="Klingl A."/>
            <person name="Woyke T."/>
            <person name="Ryan C.M."/>
            <person name="Banfield J.F."/>
        </authorList>
    </citation>
    <scope>NUCLEOTIDE SEQUENCE [LARGE SCALE GENOMIC DNA]</scope>
</reference>
<keyword evidence="1 4" id="KW-0812">Transmembrane</keyword>
<evidence type="ECO:0000259" key="5">
    <source>
        <dbReference type="PROSITE" id="PS50850"/>
    </source>
</evidence>
<dbReference type="PANTHER" id="PTHR23531:SF1">
    <property type="entry name" value="QUINOLENE RESISTANCE PROTEIN NORA"/>
    <property type="match status" value="1"/>
</dbReference>
<feature type="transmembrane region" description="Helical" evidence="4">
    <location>
        <begin position="75"/>
        <end position="95"/>
    </location>
</feature>
<dbReference type="Proteomes" id="UP000230094">
    <property type="component" value="Unassembled WGS sequence"/>
</dbReference>
<evidence type="ECO:0000256" key="4">
    <source>
        <dbReference type="SAM" id="Phobius"/>
    </source>
</evidence>
<dbReference type="InterPro" id="IPR036259">
    <property type="entry name" value="MFS_trans_sf"/>
</dbReference>
<dbReference type="Pfam" id="PF07690">
    <property type="entry name" value="MFS_1"/>
    <property type="match status" value="1"/>
</dbReference>
<dbReference type="AlphaFoldDB" id="A0A2H0TDJ7"/>
<accession>A0A2H0TDJ7</accession>
<dbReference type="EMBL" id="PFCQ01000004">
    <property type="protein sequence ID" value="PIR68474.1"/>
    <property type="molecule type" value="Genomic_DNA"/>
</dbReference>
<comment type="caution">
    <text evidence="6">The sequence shown here is derived from an EMBL/GenBank/DDBJ whole genome shotgun (WGS) entry which is preliminary data.</text>
</comment>
<feature type="transmembrane region" description="Helical" evidence="4">
    <location>
        <begin position="136"/>
        <end position="155"/>
    </location>
</feature>
<dbReference type="PROSITE" id="PS50850">
    <property type="entry name" value="MFS"/>
    <property type="match status" value="1"/>
</dbReference>
<feature type="transmembrane region" description="Helical" evidence="4">
    <location>
        <begin position="9"/>
        <end position="30"/>
    </location>
</feature>
<dbReference type="GO" id="GO:0022857">
    <property type="term" value="F:transmembrane transporter activity"/>
    <property type="evidence" value="ECO:0007669"/>
    <property type="project" value="InterPro"/>
</dbReference>
<feature type="transmembrane region" description="Helical" evidence="4">
    <location>
        <begin position="101"/>
        <end position="124"/>
    </location>
</feature>
<feature type="domain" description="Major facilitator superfamily (MFS) profile" evidence="5">
    <location>
        <begin position="6"/>
        <end position="216"/>
    </location>
</feature>
<dbReference type="SUPFAM" id="SSF103473">
    <property type="entry name" value="MFS general substrate transporter"/>
    <property type="match status" value="1"/>
</dbReference>
<evidence type="ECO:0000313" key="6">
    <source>
        <dbReference type="EMBL" id="PIR68474.1"/>
    </source>
</evidence>
<dbReference type="PANTHER" id="PTHR23531">
    <property type="entry name" value="QUINOLENE RESISTANCE PROTEIN NORA"/>
    <property type="match status" value="1"/>
</dbReference>
<feature type="transmembrane region" description="Helical" evidence="4">
    <location>
        <begin position="36"/>
        <end position="54"/>
    </location>
</feature>
<protein>
    <recommendedName>
        <fullName evidence="5">Major facilitator superfamily (MFS) profile domain-containing protein</fullName>
    </recommendedName>
</protein>
<dbReference type="InterPro" id="IPR020846">
    <property type="entry name" value="MFS_dom"/>
</dbReference>
<keyword evidence="3 4" id="KW-0472">Membrane</keyword>
<evidence type="ECO:0000313" key="7">
    <source>
        <dbReference type="Proteomes" id="UP000230094"/>
    </source>
</evidence>
<evidence type="ECO:0000256" key="1">
    <source>
        <dbReference type="ARBA" id="ARBA00022692"/>
    </source>
</evidence>
<keyword evidence="2 4" id="KW-1133">Transmembrane helix</keyword>